<feature type="repeat" description="PPR" evidence="2">
    <location>
        <begin position="427"/>
        <end position="461"/>
    </location>
</feature>
<feature type="repeat" description="PPR" evidence="2">
    <location>
        <begin position="84"/>
        <end position="118"/>
    </location>
</feature>
<gene>
    <name evidence="3" type="ORF">KP509_09G082800</name>
</gene>
<sequence length="556" mass="63125">MSWRAAISFQDKLIRRSKQWNKINAILQILERGTYEAELAEALKPYSVSLQPAFVCEVLHSTRNVRAATGFFGWAGQQRNYRHNAQAYAALIDILCKAKDINGISYYVEEMEKEGIIADAKLYCKLVEIYGRLGMLQEAESTFDHMRRLKQQPSLLAYTVLIHQLVKVNHIKRAEDVFEDMLSIGCSADHVLYSVLMDGYGRLGRLEDVMRILREMVETGLSPDKIAYTTLINSFCDAGKVEEAEWFVKAAVEHNVGLDAALLNAFLGGLCRTSKFKKAAQLVETMENSDVRPNERTYNILLYWLCKTGNLEEALKIMDSMEKKGCQPNTTSFTILVDYYSGRIDAASQMFEKQVKSTFSPANVTIENFVKGAHLIEAETVVEMIDKVCKASVVTYGTLINWLCRSNKLDEALAFSSKVTQKGFHWNVIIYNTLITHLCKAGRLEDAKVLLTNMWDSGCNPNVKTFTTYMQGLCEDRELAELFEVLELMIERCIVPDDVMYSAVVRTLIRSRLLNTCRAMIMEKLKAGERRFVGVYHKLLIQIDNMASATKEKPEV</sequence>
<evidence type="ECO:0000256" key="1">
    <source>
        <dbReference type="ARBA" id="ARBA00022737"/>
    </source>
</evidence>
<dbReference type="Proteomes" id="UP000825935">
    <property type="component" value="Chromosome 9"/>
</dbReference>
<evidence type="ECO:0008006" key="5">
    <source>
        <dbReference type="Google" id="ProtNLM"/>
    </source>
</evidence>
<dbReference type="PANTHER" id="PTHR45613">
    <property type="entry name" value="PENTATRICOPEPTIDE REPEAT-CONTAINING PROTEIN"/>
    <property type="match status" value="1"/>
</dbReference>
<dbReference type="Gene3D" id="1.25.40.10">
    <property type="entry name" value="Tetratricopeptide repeat domain"/>
    <property type="match status" value="4"/>
</dbReference>
<evidence type="ECO:0000313" key="3">
    <source>
        <dbReference type="EMBL" id="KAH7430087.1"/>
    </source>
</evidence>
<dbReference type="OrthoDB" id="185373at2759"/>
<feature type="repeat" description="PPR" evidence="2">
    <location>
        <begin position="392"/>
        <end position="426"/>
    </location>
</feature>
<dbReference type="SUPFAM" id="SSF48452">
    <property type="entry name" value="TPR-like"/>
    <property type="match status" value="1"/>
</dbReference>
<dbReference type="NCBIfam" id="TIGR00756">
    <property type="entry name" value="PPR"/>
    <property type="match status" value="10"/>
</dbReference>
<dbReference type="PANTHER" id="PTHR45613:SF9">
    <property type="entry name" value="MITOCHONDRIAL GROUP I INTRON SPLICING FACTOR CCM1"/>
    <property type="match status" value="1"/>
</dbReference>
<evidence type="ECO:0000256" key="2">
    <source>
        <dbReference type="PROSITE-ProRule" id="PRU00708"/>
    </source>
</evidence>
<dbReference type="Pfam" id="PF13041">
    <property type="entry name" value="PPR_2"/>
    <property type="match status" value="3"/>
</dbReference>
<evidence type="ECO:0000313" key="4">
    <source>
        <dbReference type="Proteomes" id="UP000825935"/>
    </source>
</evidence>
<dbReference type="Pfam" id="PF01535">
    <property type="entry name" value="PPR"/>
    <property type="match status" value="1"/>
</dbReference>
<dbReference type="InterPro" id="IPR002885">
    <property type="entry name" value="PPR_rpt"/>
</dbReference>
<feature type="repeat" description="PPR" evidence="2">
    <location>
        <begin position="462"/>
        <end position="496"/>
    </location>
</feature>
<dbReference type="InterPro" id="IPR011990">
    <property type="entry name" value="TPR-like_helical_dom_sf"/>
</dbReference>
<comment type="caution">
    <text evidence="3">The sequence shown here is derived from an EMBL/GenBank/DDBJ whole genome shotgun (WGS) entry which is preliminary data.</text>
</comment>
<dbReference type="PROSITE" id="PS51375">
    <property type="entry name" value="PPR"/>
    <property type="match status" value="10"/>
</dbReference>
<keyword evidence="1" id="KW-0677">Repeat</keyword>
<accession>A0A8T2U2V0</accession>
<feature type="repeat" description="PPR" evidence="2">
    <location>
        <begin position="189"/>
        <end position="223"/>
    </location>
</feature>
<reference evidence="3" key="1">
    <citation type="submission" date="2021-08" db="EMBL/GenBank/DDBJ databases">
        <title>WGS assembly of Ceratopteris richardii.</title>
        <authorList>
            <person name="Marchant D.B."/>
            <person name="Chen G."/>
            <person name="Jenkins J."/>
            <person name="Shu S."/>
            <person name="Leebens-Mack J."/>
            <person name="Grimwood J."/>
            <person name="Schmutz J."/>
            <person name="Soltis P."/>
            <person name="Soltis D."/>
            <person name="Chen Z.-H."/>
        </authorList>
    </citation>
    <scope>NUCLEOTIDE SEQUENCE</scope>
    <source>
        <strain evidence="3">Whitten #5841</strain>
        <tissue evidence="3">Leaf</tissue>
    </source>
</reference>
<feature type="repeat" description="PPR" evidence="2">
    <location>
        <begin position="259"/>
        <end position="293"/>
    </location>
</feature>
<organism evidence="3 4">
    <name type="scientific">Ceratopteris richardii</name>
    <name type="common">Triangle waterfern</name>
    <dbReference type="NCBI Taxonomy" id="49495"/>
    <lineage>
        <taxon>Eukaryota</taxon>
        <taxon>Viridiplantae</taxon>
        <taxon>Streptophyta</taxon>
        <taxon>Embryophyta</taxon>
        <taxon>Tracheophyta</taxon>
        <taxon>Polypodiopsida</taxon>
        <taxon>Polypodiidae</taxon>
        <taxon>Polypodiales</taxon>
        <taxon>Pteridineae</taxon>
        <taxon>Pteridaceae</taxon>
        <taxon>Parkerioideae</taxon>
        <taxon>Ceratopteris</taxon>
    </lineage>
</organism>
<feature type="repeat" description="PPR" evidence="2">
    <location>
        <begin position="119"/>
        <end position="153"/>
    </location>
</feature>
<name>A0A8T2U2V0_CERRI</name>
<feature type="repeat" description="PPR" evidence="2">
    <location>
        <begin position="294"/>
        <end position="328"/>
    </location>
</feature>
<dbReference type="EMBL" id="CM035414">
    <property type="protein sequence ID" value="KAH7430087.1"/>
    <property type="molecule type" value="Genomic_DNA"/>
</dbReference>
<proteinExistence type="predicted"/>
<keyword evidence="4" id="KW-1185">Reference proteome</keyword>
<feature type="repeat" description="PPR" evidence="2">
    <location>
        <begin position="224"/>
        <end position="258"/>
    </location>
</feature>
<dbReference type="Pfam" id="PF13812">
    <property type="entry name" value="PPR_3"/>
    <property type="match status" value="1"/>
</dbReference>
<dbReference type="AlphaFoldDB" id="A0A8T2U2V0"/>
<dbReference type="Pfam" id="PF12854">
    <property type="entry name" value="PPR_1"/>
    <property type="match status" value="1"/>
</dbReference>
<feature type="repeat" description="PPR" evidence="2">
    <location>
        <begin position="154"/>
        <end position="188"/>
    </location>
</feature>
<protein>
    <recommendedName>
        <fullName evidence="5">Pentatricopeptide repeat-containing protein</fullName>
    </recommendedName>
</protein>